<organism evidence="2">
    <name type="scientific">Orpheovirus IHUMI-LCC2</name>
    <dbReference type="NCBI Taxonomy" id="2023057"/>
    <lineage>
        <taxon>Viruses</taxon>
        <taxon>Varidnaviria</taxon>
        <taxon>Bamfordvirae</taxon>
        <taxon>Nucleocytoviricota</taxon>
        <taxon>Megaviricetes</taxon>
        <taxon>Pimascovirales</taxon>
        <taxon>Ocovirineae</taxon>
        <taxon>Orpheoviridae</taxon>
        <taxon>Alphaorpheovirus</taxon>
        <taxon>Alphaorpheovirus massiliense</taxon>
    </lineage>
</organism>
<sequence length="67" mass="8264">MNNFCLMNFSNYSNINLQFFIYVYHPIEYNLYKYECLLSIPFIFYYLSFIEIIITCKFLSLINLYIL</sequence>
<evidence type="ECO:0000256" key="1">
    <source>
        <dbReference type="SAM" id="Phobius"/>
    </source>
</evidence>
<keyword evidence="3" id="KW-1185">Reference proteome</keyword>
<evidence type="ECO:0000313" key="3">
    <source>
        <dbReference type="Proteomes" id="UP000236316"/>
    </source>
</evidence>
<dbReference type="EMBL" id="LT906555">
    <property type="protein sequence ID" value="SNW62885.1"/>
    <property type="molecule type" value="Genomic_DNA"/>
</dbReference>
<reference evidence="2" key="1">
    <citation type="submission" date="2017-08" db="EMBL/GenBank/DDBJ databases">
        <authorList>
            <consortium name="Urmite Genomes"/>
        </authorList>
    </citation>
    <scope>NUCLEOTIDE SEQUENCE [LARGE SCALE GENOMIC DNA]</scope>
    <source>
        <strain evidence="2">IHUMI-LCC2</strain>
    </source>
</reference>
<gene>
    <name evidence="2" type="ORF">ORPV_981</name>
</gene>
<protein>
    <submittedName>
        <fullName evidence="2">Transmembrane domain-containing protein</fullName>
    </submittedName>
</protein>
<dbReference type="KEGG" id="vg:35382829"/>
<keyword evidence="1" id="KW-1133">Transmembrane helix</keyword>
<keyword evidence="1" id="KW-0472">Membrane</keyword>
<keyword evidence="1 2" id="KW-0812">Transmembrane</keyword>
<accession>A0A2I2L5Q5</accession>
<dbReference type="Proteomes" id="UP000236316">
    <property type="component" value="Segment"/>
</dbReference>
<feature type="transmembrane region" description="Helical" evidence="1">
    <location>
        <begin position="43"/>
        <end position="66"/>
    </location>
</feature>
<proteinExistence type="predicted"/>
<evidence type="ECO:0000313" key="2">
    <source>
        <dbReference type="EMBL" id="SNW62885.1"/>
    </source>
</evidence>
<dbReference type="RefSeq" id="YP_009449187.1">
    <property type="nucleotide sequence ID" value="NC_036594.1"/>
</dbReference>
<dbReference type="GeneID" id="35382829"/>
<name>A0A2I2L5Q5_9VIRU</name>